<accession>A0A8X7RFQ8</accession>
<name>A0A8X7RFQ8_BRACI</name>
<evidence type="ECO:0000313" key="2">
    <source>
        <dbReference type="Proteomes" id="UP000886595"/>
    </source>
</evidence>
<protein>
    <submittedName>
        <fullName evidence="1">Uncharacterized protein</fullName>
    </submittedName>
</protein>
<gene>
    <name evidence="1" type="ORF">Bca52824_055674</name>
</gene>
<dbReference type="EMBL" id="JAAMPC010000011">
    <property type="protein sequence ID" value="KAG2284454.1"/>
    <property type="molecule type" value="Genomic_DNA"/>
</dbReference>
<comment type="caution">
    <text evidence="1">The sequence shown here is derived from an EMBL/GenBank/DDBJ whole genome shotgun (WGS) entry which is preliminary data.</text>
</comment>
<dbReference type="AlphaFoldDB" id="A0A8X7RFQ8"/>
<dbReference type="OrthoDB" id="20839at2759"/>
<keyword evidence="2" id="KW-1185">Reference proteome</keyword>
<reference evidence="1 2" key="1">
    <citation type="submission" date="2020-02" db="EMBL/GenBank/DDBJ databases">
        <authorList>
            <person name="Ma Q."/>
            <person name="Huang Y."/>
            <person name="Song X."/>
            <person name="Pei D."/>
        </authorList>
    </citation>
    <scope>NUCLEOTIDE SEQUENCE [LARGE SCALE GENOMIC DNA]</scope>
    <source>
        <strain evidence="1">Sxm20200214</strain>
        <tissue evidence="1">Leaf</tissue>
    </source>
</reference>
<proteinExistence type="predicted"/>
<evidence type="ECO:0000313" key="1">
    <source>
        <dbReference type="EMBL" id="KAG2284454.1"/>
    </source>
</evidence>
<dbReference type="Proteomes" id="UP000886595">
    <property type="component" value="Unassembled WGS sequence"/>
</dbReference>
<sequence>MRNVELRAFCSKHSDIQDSGRPINGGNINAADPPLINLGKVDVKDVAAEIWDKIVKWLSQHAHMGTRDRCGNIKSTNTTRSERRAANCTEGIVMLDSDIVDPAEICTDRTGPQPNAWLHPTATQSAAAFLHLPVEDEIWGRNGGGQRSDGRCDLVPWVNKFVTIASMHCKLLIVCNECTIAEDGPVVFICKEDGNVQSPSVA</sequence>
<organism evidence="1 2">
    <name type="scientific">Brassica carinata</name>
    <name type="common">Ethiopian mustard</name>
    <name type="synonym">Abyssinian cabbage</name>
    <dbReference type="NCBI Taxonomy" id="52824"/>
    <lineage>
        <taxon>Eukaryota</taxon>
        <taxon>Viridiplantae</taxon>
        <taxon>Streptophyta</taxon>
        <taxon>Embryophyta</taxon>
        <taxon>Tracheophyta</taxon>
        <taxon>Spermatophyta</taxon>
        <taxon>Magnoliopsida</taxon>
        <taxon>eudicotyledons</taxon>
        <taxon>Gunneridae</taxon>
        <taxon>Pentapetalae</taxon>
        <taxon>rosids</taxon>
        <taxon>malvids</taxon>
        <taxon>Brassicales</taxon>
        <taxon>Brassicaceae</taxon>
        <taxon>Brassiceae</taxon>
        <taxon>Brassica</taxon>
    </lineage>
</organism>